<dbReference type="EMBL" id="PDEM01000033">
    <property type="protein sequence ID" value="PHZ83293.1"/>
    <property type="molecule type" value="Genomic_DNA"/>
</dbReference>
<evidence type="ECO:0000259" key="7">
    <source>
        <dbReference type="PROSITE" id="PS50111"/>
    </source>
</evidence>
<dbReference type="PANTHER" id="PTHR32089">
    <property type="entry name" value="METHYL-ACCEPTING CHEMOTAXIS PROTEIN MCPB"/>
    <property type="match status" value="1"/>
</dbReference>
<reference evidence="8 9" key="1">
    <citation type="submission" date="2017-10" db="EMBL/GenBank/DDBJ databases">
        <title>Frigbacter circumglobatus gen. nov. sp. nov., isolated from sediment cultured in situ.</title>
        <authorList>
            <person name="Zhao Z."/>
        </authorList>
    </citation>
    <scope>NUCLEOTIDE SEQUENCE [LARGE SCALE GENOMIC DNA]</scope>
    <source>
        <strain evidence="8 9">ZYL</strain>
    </source>
</reference>
<dbReference type="Pfam" id="PF00015">
    <property type="entry name" value="MCPsignal"/>
    <property type="match status" value="1"/>
</dbReference>
<keyword evidence="5 6" id="KW-0807">Transducer</keyword>
<comment type="caution">
    <text evidence="8">The sequence shown here is derived from an EMBL/GenBank/DDBJ whole genome shotgun (WGS) entry which is preliminary data.</text>
</comment>
<dbReference type="AlphaFoldDB" id="A0A2G4YLU7"/>
<organism evidence="8 9">
    <name type="scientific">Paremcibacter congregatus</name>
    <dbReference type="NCBI Taxonomy" id="2043170"/>
    <lineage>
        <taxon>Bacteria</taxon>
        <taxon>Pseudomonadati</taxon>
        <taxon>Pseudomonadota</taxon>
        <taxon>Alphaproteobacteria</taxon>
        <taxon>Emcibacterales</taxon>
        <taxon>Emcibacteraceae</taxon>
        <taxon>Paremcibacter</taxon>
    </lineage>
</organism>
<dbReference type="Proteomes" id="UP000229730">
    <property type="component" value="Unassembled WGS sequence"/>
</dbReference>
<dbReference type="InterPro" id="IPR004089">
    <property type="entry name" value="MCPsignal_dom"/>
</dbReference>
<dbReference type="OrthoDB" id="4514964at2"/>
<name>A0A2G4YLU7_9PROT</name>
<evidence type="ECO:0000313" key="9">
    <source>
        <dbReference type="Proteomes" id="UP000229730"/>
    </source>
</evidence>
<protein>
    <recommendedName>
        <fullName evidence="7">Methyl-accepting transducer domain-containing protein</fullName>
    </recommendedName>
</protein>
<evidence type="ECO:0000256" key="4">
    <source>
        <dbReference type="ARBA" id="ARBA00023136"/>
    </source>
</evidence>
<dbReference type="RefSeq" id="WP_099475186.1">
    <property type="nucleotide sequence ID" value="NZ_CAXBMK010000006.1"/>
</dbReference>
<dbReference type="GO" id="GO:0007165">
    <property type="term" value="P:signal transduction"/>
    <property type="evidence" value="ECO:0007669"/>
    <property type="project" value="UniProtKB-KW"/>
</dbReference>
<evidence type="ECO:0000256" key="3">
    <source>
        <dbReference type="ARBA" id="ARBA00022989"/>
    </source>
</evidence>
<evidence type="ECO:0000256" key="1">
    <source>
        <dbReference type="ARBA" id="ARBA00004141"/>
    </source>
</evidence>
<dbReference type="GO" id="GO:0016020">
    <property type="term" value="C:membrane"/>
    <property type="evidence" value="ECO:0007669"/>
    <property type="project" value="UniProtKB-SubCell"/>
</dbReference>
<dbReference type="SUPFAM" id="SSF58104">
    <property type="entry name" value="Methyl-accepting chemotaxis protein (MCP) signaling domain"/>
    <property type="match status" value="1"/>
</dbReference>
<dbReference type="PANTHER" id="PTHR32089:SF119">
    <property type="entry name" value="METHYL-ACCEPTING CHEMOTAXIS PROTEIN CTPL"/>
    <property type="match status" value="1"/>
</dbReference>
<dbReference type="SMART" id="SM00283">
    <property type="entry name" value="MA"/>
    <property type="match status" value="1"/>
</dbReference>
<evidence type="ECO:0000313" key="8">
    <source>
        <dbReference type="EMBL" id="PHZ83293.1"/>
    </source>
</evidence>
<keyword evidence="4" id="KW-0472">Membrane</keyword>
<sequence length="283" mass="30054">MNEIGAVNDFRAENAQEDIQEIIRSLSLIGDEKYKNVPSSQTPLGLAVKALSNKIMAREDATFEERTQKTESVGAAINALVNAIVILSERADSVTRISRDAGNTASEGAQTIGQARDKMTSISNAVEESGTKVNQLAQASNEIGGIVKSIEDIASQTNLLALNATIEAARAGEAGRGFAVVASEVKTLANQTASATEDIRTRIARLTTEMEEIMTAMSGMSEAVAEGQSSIETANEKVADVHQNIATVNENFKEINTIIGEQKIASQDIAATVASFSKDLDQH</sequence>
<evidence type="ECO:0000256" key="5">
    <source>
        <dbReference type="ARBA" id="ARBA00023224"/>
    </source>
</evidence>
<comment type="subcellular location">
    <subcellularLocation>
        <location evidence="1">Membrane</location>
        <topology evidence="1">Multi-pass membrane protein</topology>
    </subcellularLocation>
</comment>
<keyword evidence="2" id="KW-0812">Transmembrane</keyword>
<feature type="domain" description="Methyl-accepting transducer" evidence="7">
    <location>
        <begin position="64"/>
        <end position="277"/>
    </location>
</feature>
<dbReference type="PROSITE" id="PS50111">
    <property type="entry name" value="CHEMOTAXIS_TRANSDUC_2"/>
    <property type="match status" value="1"/>
</dbReference>
<accession>A0A2G4YLU7</accession>
<gene>
    <name evidence="8" type="ORF">CRD36_17150</name>
</gene>
<dbReference type="InParanoid" id="A0A2G4YLU7"/>
<dbReference type="Gene3D" id="1.10.287.950">
    <property type="entry name" value="Methyl-accepting chemotaxis protein"/>
    <property type="match status" value="1"/>
</dbReference>
<keyword evidence="9" id="KW-1185">Reference proteome</keyword>
<evidence type="ECO:0000256" key="6">
    <source>
        <dbReference type="PROSITE-ProRule" id="PRU00284"/>
    </source>
</evidence>
<keyword evidence="3" id="KW-1133">Transmembrane helix</keyword>
<evidence type="ECO:0000256" key="2">
    <source>
        <dbReference type="ARBA" id="ARBA00022692"/>
    </source>
</evidence>
<proteinExistence type="predicted"/>